<protein>
    <recommendedName>
        <fullName evidence="5">EKC/KEOPS complex subunit BUD32</fullName>
        <ecNumber evidence="3">2.7.11.1</ecNumber>
    </recommendedName>
    <alternativeName>
        <fullName evidence="8 9">Atypical Serine/threonine protein kinase BUD32</fullName>
    </alternativeName>
    <alternativeName>
        <fullName evidence="4">EKC/KEOPS complex subunit bud32</fullName>
    </alternativeName>
</protein>
<evidence type="ECO:0000256" key="10">
    <source>
        <dbReference type="ARBA" id="ARBA00047899"/>
    </source>
</evidence>
<evidence type="ECO:0000313" key="15">
    <source>
        <dbReference type="EMBL" id="KAF6809739.1"/>
    </source>
</evidence>
<comment type="catalytic activity">
    <reaction evidence="10">
        <text>L-threonyl-[protein] + ATP = O-phospho-L-threonyl-[protein] + ADP + H(+)</text>
        <dbReference type="Rhea" id="RHEA:46608"/>
        <dbReference type="Rhea" id="RHEA-COMP:11060"/>
        <dbReference type="Rhea" id="RHEA-COMP:11605"/>
        <dbReference type="ChEBI" id="CHEBI:15378"/>
        <dbReference type="ChEBI" id="CHEBI:30013"/>
        <dbReference type="ChEBI" id="CHEBI:30616"/>
        <dbReference type="ChEBI" id="CHEBI:61977"/>
        <dbReference type="ChEBI" id="CHEBI:456216"/>
        <dbReference type="EC" id="2.7.11.1"/>
    </reaction>
</comment>
<dbReference type="InterPro" id="IPR002110">
    <property type="entry name" value="Ankyrin_rpt"/>
</dbReference>
<dbReference type="PANTHER" id="PTHR24141">
    <property type="entry name" value="2-5A-DEPENDENT RIBONUCLEASE"/>
    <property type="match status" value="1"/>
</dbReference>
<dbReference type="InterPro" id="IPR011009">
    <property type="entry name" value="Kinase-like_dom_sf"/>
</dbReference>
<dbReference type="EC" id="2.7.11.1" evidence="3"/>
<dbReference type="Proteomes" id="UP000654918">
    <property type="component" value="Unassembled WGS sequence"/>
</dbReference>
<keyword evidence="15" id="KW-0418">Kinase</keyword>
<evidence type="ECO:0000256" key="6">
    <source>
        <dbReference type="ARBA" id="ARBA00022737"/>
    </source>
</evidence>
<dbReference type="PROSITE" id="PS50297">
    <property type="entry name" value="ANK_REP_REGION"/>
    <property type="match status" value="3"/>
</dbReference>
<feature type="compositionally biased region" description="Acidic residues" evidence="13">
    <location>
        <begin position="785"/>
        <end position="796"/>
    </location>
</feature>
<dbReference type="CDD" id="cd00180">
    <property type="entry name" value="PKc"/>
    <property type="match status" value="1"/>
</dbReference>
<comment type="subunit">
    <text evidence="2">Component of the EKC/KEOPS complex composed of at least BUD32, CGI121, GON7, KAE1 and PCC1; the whole complex dimerizes.</text>
</comment>
<dbReference type="Gene3D" id="1.10.510.10">
    <property type="entry name" value="Transferase(Phosphotransferase) domain 1"/>
    <property type="match status" value="1"/>
</dbReference>
<evidence type="ECO:0000259" key="14">
    <source>
        <dbReference type="PROSITE" id="PS50011"/>
    </source>
</evidence>
<dbReference type="Gene3D" id="1.25.40.20">
    <property type="entry name" value="Ankyrin repeat-containing domain"/>
    <property type="match status" value="3"/>
</dbReference>
<dbReference type="InterPro" id="IPR036770">
    <property type="entry name" value="Ankyrin_rpt-contain_sf"/>
</dbReference>
<reference evidence="15" key="1">
    <citation type="journal article" date="2020" name="Phytopathology">
        <title>Genome Sequence Resources of Colletotrichum truncatum, C. plurivorum, C. musicola, and C. sojae: Four Species Pathogenic to Soybean (Glycine max).</title>
        <authorList>
            <person name="Rogerio F."/>
            <person name="Boufleur T.R."/>
            <person name="Ciampi-Guillardi M."/>
            <person name="Sukno S.A."/>
            <person name="Thon M.R."/>
            <person name="Massola Junior N.S."/>
            <person name="Baroncelli R."/>
        </authorList>
    </citation>
    <scope>NUCLEOTIDE SEQUENCE</scope>
    <source>
        <strain evidence="15">LFN00145</strain>
    </source>
</reference>
<evidence type="ECO:0000256" key="7">
    <source>
        <dbReference type="ARBA" id="ARBA00023043"/>
    </source>
</evidence>
<dbReference type="Pfam" id="PF00069">
    <property type="entry name" value="Pkinase"/>
    <property type="match status" value="1"/>
</dbReference>
<evidence type="ECO:0000256" key="11">
    <source>
        <dbReference type="ARBA" id="ARBA00048679"/>
    </source>
</evidence>
<feature type="compositionally biased region" description="Basic and acidic residues" evidence="13">
    <location>
        <begin position="861"/>
        <end position="877"/>
    </location>
</feature>
<accession>A0A8H6JAV8</accession>
<dbReference type="PROSITE" id="PS50011">
    <property type="entry name" value="PROTEIN_KINASE_DOM"/>
    <property type="match status" value="1"/>
</dbReference>
<dbReference type="GO" id="GO:0004674">
    <property type="term" value="F:protein serine/threonine kinase activity"/>
    <property type="evidence" value="ECO:0007669"/>
    <property type="project" value="UniProtKB-EC"/>
</dbReference>
<dbReference type="SMART" id="SM00248">
    <property type="entry name" value="ANK"/>
    <property type="match status" value="5"/>
</dbReference>
<evidence type="ECO:0000256" key="2">
    <source>
        <dbReference type="ARBA" id="ARBA00011534"/>
    </source>
</evidence>
<dbReference type="PROSITE" id="PS00109">
    <property type="entry name" value="PROTEIN_KINASE_TYR"/>
    <property type="match status" value="1"/>
</dbReference>
<dbReference type="GO" id="GO:0003723">
    <property type="term" value="F:RNA binding"/>
    <property type="evidence" value="ECO:0007669"/>
    <property type="project" value="TreeGrafter"/>
</dbReference>
<evidence type="ECO:0000256" key="4">
    <source>
        <dbReference type="ARBA" id="ARBA00013948"/>
    </source>
</evidence>
<dbReference type="Pfam" id="PF12796">
    <property type="entry name" value="Ank_2"/>
    <property type="match status" value="1"/>
</dbReference>
<feature type="domain" description="Protein kinase" evidence="14">
    <location>
        <begin position="173"/>
        <end position="457"/>
    </location>
</feature>
<evidence type="ECO:0000256" key="3">
    <source>
        <dbReference type="ARBA" id="ARBA00012513"/>
    </source>
</evidence>
<dbReference type="Gene3D" id="3.30.200.20">
    <property type="entry name" value="Phosphorylase Kinase, domain 1"/>
    <property type="match status" value="1"/>
</dbReference>
<feature type="region of interest" description="Disordered" evidence="13">
    <location>
        <begin position="572"/>
        <end position="755"/>
    </location>
</feature>
<feature type="compositionally biased region" description="Basic and acidic residues" evidence="13">
    <location>
        <begin position="804"/>
        <end position="816"/>
    </location>
</feature>
<feature type="repeat" description="ANK" evidence="12">
    <location>
        <begin position="1135"/>
        <end position="1167"/>
    </location>
</feature>
<feature type="repeat" description="ANK" evidence="12">
    <location>
        <begin position="1209"/>
        <end position="1241"/>
    </location>
</feature>
<dbReference type="GO" id="GO:0005524">
    <property type="term" value="F:ATP binding"/>
    <property type="evidence" value="ECO:0007669"/>
    <property type="project" value="InterPro"/>
</dbReference>
<evidence type="ECO:0000256" key="5">
    <source>
        <dbReference type="ARBA" id="ARBA00019973"/>
    </source>
</evidence>
<evidence type="ECO:0000313" key="16">
    <source>
        <dbReference type="Proteomes" id="UP000654918"/>
    </source>
</evidence>
<gene>
    <name evidence="15" type="ORF">CPLU01_15449</name>
</gene>
<keyword evidence="15" id="KW-0808">Transferase</keyword>
<feature type="repeat" description="ANK" evidence="12">
    <location>
        <begin position="1056"/>
        <end position="1092"/>
    </location>
</feature>
<dbReference type="GO" id="GO:0006396">
    <property type="term" value="P:RNA processing"/>
    <property type="evidence" value="ECO:0007669"/>
    <property type="project" value="TreeGrafter"/>
</dbReference>
<dbReference type="SUPFAM" id="SSF48403">
    <property type="entry name" value="Ankyrin repeat"/>
    <property type="match status" value="1"/>
</dbReference>
<evidence type="ECO:0000256" key="1">
    <source>
        <dbReference type="ARBA" id="ARBA00003747"/>
    </source>
</evidence>
<organism evidence="15 16">
    <name type="scientific">Colletotrichum plurivorum</name>
    <dbReference type="NCBI Taxonomy" id="2175906"/>
    <lineage>
        <taxon>Eukaryota</taxon>
        <taxon>Fungi</taxon>
        <taxon>Dikarya</taxon>
        <taxon>Ascomycota</taxon>
        <taxon>Pezizomycotina</taxon>
        <taxon>Sordariomycetes</taxon>
        <taxon>Hypocreomycetidae</taxon>
        <taxon>Glomerellales</taxon>
        <taxon>Glomerellaceae</taxon>
        <taxon>Colletotrichum</taxon>
        <taxon>Colletotrichum orchidearum species complex</taxon>
    </lineage>
</organism>
<comment type="catalytic activity">
    <reaction evidence="11">
        <text>L-seryl-[protein] + ATP = O-phospho-L-seryl-[protein] + ADP + H(+)</text>
        <dbReference type="Rhea" id="RHEA:17989"/>
        <dbReference type="Rhea" id="RHEA-COMP:9863"/>
        <dbReference type="Rhea" id="RHEA-COMP:11604"/>
        <dbReference type="ChEBI" id="CHEBI:15378"/>
        <dbReference type="ChEBI" id="CHEBI:29999"/>
        <dbReference type="ChEBI" id="CHEBI:30616"/>
        <dbReference type="ChEBI" id="CHEBI:83421"/>
        <dbReference type="ChEBI" id="CHEBI:456216"/>
        <dbReference type="EC" id="2.7.11.1"/>
    </reaction>
</comment>
<comment type="function">
    <text evidence="1">Component of the EKC/KEOPS complex that is required for the formation of a threonylcarbamoyl group on adenosine at position 37 (t(6)A37) in tRNAs that read codons beginning with adenine. The complex is probably involved in the transfer of the threonylcarbamoyl moiety of threonylcarbamoyl-AMP (TC-AMP) to the N6 group of A37. BUD32 has ATPase activity in the context of the EKC/KEOPS complex and likely plays a supporting role to the catalytic subunit KAE1. The EKC/KEOPS complex also promotes both telomere uncapping and telomere elongation. The complex is required for efficient recruitment of transcriptional coactivators.</text>
</comment>
<feature type="region of interest" description="Disordered" evidence="13">
    <location>
        <begin position="776"/>
        <end position="943"/>
    </location>
</feature>
<dbReference type="InterPro" id="IPR000719">
    <property type="entry name" value="Prot_kinase_dom"/>
</dbReference>
<keyword evidence="6" id="KW-0677">Repeat</keyword>
<dbReference type="EMBL" id="WIGO01000524">
    <property type="protein sequence ID" value="KAF6809739.1"/>
    <property type="molecule type" value="Genomic_DNA"/>
</dbReference>
<dbReference type="PANTHER" id="PTHR24141:SF1">
    <property type="entry name" value="2-5A-DEPENDENT RIBONUCLEASE"/>
    <property type="match status" value="1"/>
</dbReference>
<feature type="compositionally biased region" description="Acidic residues" evidence="13">
    <location>
        <begin position="718"/>
        <end position="727"/>
    </location>
</feature>
<comment type="caution">
    <text evidence="15">The sequence shown here is derived from an EMBL/GenBank/DDBJ whole genome shotgun (WGS) entry which is preliminary data.</text>
</comment>
<name>A0A8H6JAV8_9PEZI</name>
<evidence type="ECO:0000256" key="9">
    <source>
        <dbReference type="ARBA" id="ARBA00033194"/>
    </source>
</evidence>
<dbReference type="GO" id="GO:0004540">
    <property type="term" value="F:RNA nuclease activity"/>
    <property type="evidence" value="ECO:0007669"/>
    <property type="project" value="TreeGrafter"/>
</dbReference>
<sequence>MSAYLTAMISPFRPFTQNRAATPAAPNGHSGDHIDNQLHYLCSLNVPEHEAHNGRTSQKNIQDIQVYLDLLDKKAARQNDSKWSRRPRLYAILRNVGALEYMNAFIDARATDFHLPFNPTTIPDCLKDESRREVREAFLKAQFAYLTSARYIEQGHDSRHWILPSHTSGDDYFIPEKRLGHGSFGSVDLVFSRLSIERYARKRVVRGRSEQSRRNEHTLLNELKELRQLRHDHLIKIFGSYTDKDYIAYLMKPIAEVTLDQFLSRRAHLDPAEQVMMRRFYGCLAGAVDYLHRNHIRHRDLTARNVLIYKGDPYISDFGSAYNWANKTGSMTRHKNTPVSPDYMAPEVAREEERGTASDMWSLGVLYLEMTTKLLGRRTQELKAHLDKHAKLQKVKPFPYANIPAIFSWIKHLGNLDTEYDHDKEPLGWVRSLLDSQPDNRPISRILVQDIRDSASFSTFCCFKCQPMYQDDAAEYPIPERAGPAVSSQETSAMVENFMETFERRSSFGGMPVQRVDSIKEWISGTADTDVHDPATSTQLEDIREETAPDDNPRLTDRLQYATYEYNYYQSTTARDPDPTLWGHNAEDLAIPGAFPAPETYDTCTEPQETAPSNPLPQDDASPTTTRSEKHELKDSGLGFLEYDSVSSDNGDPAFQPFDEVSDRSTINSDDMSQAADLEDGTREQCTASDDEDEDVQICDPGRAFDNPDGTGELLFGEVDDESDSEAQPEKLFDEVSDTSDVEPPAKSPSLPAMAWAHPINEQLIDELNRLSEAGSLDASKNLDGDQDTLVGDDGDSVAPETAPRTRTDSDTDSGLHRGHSPVRLPRRVGGFSETNKPDDAEEQKARHEVETAPAIPDTRMSQHEPAKDERAEKVEEVPLSVSSSSDRRERRKQKKVRIEAPTETKPVPKVSGKDKATGTSKASQKGDPKKPRRRPAERGELPVINADKLITDTWELASSAPTTAVSENTKTSLSMFFLMIPSSAQVQATLTGHCRNGKASAVRFMLENMPPYKNTKTLLRKPVWACIKGASTRHNKCLRALIDAGASINAKSESTGKTPLHAALEHDDFKGYTNLIWLLISKGARPNAKDRSGDCPLTKLLTGNDSLPLGRHRLAALAILLQGGAEVGSAQPGTGNTPLHLAVRRQDKLAVAMLLYKGAGVDAKTNWGTTPLQMTANQFRGHLADDHAQVLDLLLRGGAAVDEPAGQDRRTALHRAVATGTAQAVEMLLARGASPTLRDGSGRDARALAVENAAKLTRDGGKVLDRRIDDHVEIMERLFADKKREWPMNRGRCLVDVLCYDPGVDGKRIFGELFEMGLQKNAKFGDKGTIADLYSKVPPYKDPSRRAL</sequence>
<feature type="compositionally biased region" description="Polar residues" evidence="13">
    <location>
        <begin position="602"/>
        <end position="613"/>
    </location>
</feature>
<keyword evidence="16" id="KW-1185">Reference proteome</keyword>
<feature type="region of interest" description="Disordered" evidence="13">
    <location>
        <begin position="528"/>
        <end position="556"/>
    </location>
</feature>
<proteinExistence type="predicted"/>
<dbReference type="PROSITE" id="PS50088">
    <property type="entry name" value="ANK_REPEAT"/>
    <property type="match status" value="3"/>
</dbReference>
<evidence type="ECO:0000256" key="13">
    <source>
        <dbReference type="SAM" id="MobiDB-lite"/>
    </source>
</evidence>
<feature type="compositionally biased region" description="Basic and acidic residues" evidence="13">
    <location>
        <begin position="925"/>
        <end position="941"/>
    </location>
</feature>
<evidence type="ECO:0000256" key="8">
    <source>
        <dbReference type="ARBA" id="ARBA00030980"/>
    </source>
</evidence>
<keyword evidence="7 12" id="KW-0040">ANK repeat</keyword>
<feature type="compositionally biased region" description="Basic residues" evidence="13">
    <location>
        <begin position="817"/>
        <end position="827"/>
    </location>
</feature>
<evidence type="ECO:0000256" key="12">
    <source>
        <dbReference type="PROSITE-ProRule" id="PRU00023"/>
    </source>
</evidence>
<dbReference type="Pfam" id="PF00023">
    <property type="entry name" value="Ank"/>
    <property type="match status" value="2"/>
</dbReference>
<feature type="compositionally biased region" description="Basic and acidic residues" evidence="13">
    <location>
        <begin position="836"/>
        <end position="851"/>
    </location>
</feature>
<feature type="compositionally biased region" description="Basic and acidic residues" evidence="13">
    <location>
        <begin position="541"/>
        <end position="556"/>
    </location>
</feature>
<dbReference type="SUPFAM" id="SSF56112">
    <property type="entry name" value="Protein kinase-like (PK-like)"/>
    <property type="match status" value="1"/>
</dbReference>
<dbReference type="InterPro" id="IPR008266">
    <property type="entry name" value="Tyr_kinase_AS"/>
</dbReference>